<evidence type="ECO:0000256" key="2">
    <source>
        <dbReference type="ARBA" id="ARBA00010237"/>
    </source>
</evidence>
<keyword evidence="6 17" id="KW-0808">Transferase</keyword>
<evidence type="ECO:0000256" key="7">
    <source>
        <dbReference type="ARBA" id="ARBA00022695"/>
    </source>
</evidence>
<reference evidence="23 24" key="2">
    <citation type="journal article" date="2016" name="Front. Microbiol.">
        <title>Genome and transcriptome sequences reveal the specific parasitism of the nematophagous Purpureocillium lilacinum 36-1.</title>
        <authorList>
            <person name="Xie J."/>
            <person name="Li S."/>
            <person name="Mo C."/>
            <person name="Xiao X."/>
            <person name="Peng D."/>
            <person name="Wang G."/>
            <person name="Xiao Y."/>
        </authorList>
    </citation>
    <scope>NUCLEOTIDE SEQUENCE [LARGE SCALE GENOMIC DNA]</scope>
    <source>
        <strain evidence="23 24">36-1</strain>
    </source>
</reference>
<organism evidence="23 24">
    <name type="scientific">Purpureocillium lilacinum</name>
    <name type="common">Paecilomyces lilacinus</name>
    <dbReference type="NCBI Taxonomy" id="33203"/>
    <lineage>
        <taxon>Eukaryota</taxon>
        <taxon>Fungi</taxon>
        <taxon>Dikarya</taxon>
        <taxon>Ascomycota</taxon>
        <taxon>Pezizomycotina</taxon>
        <taxon>Sordariomycetes</taxon>
        <taxon>Hypocreomycetidae</taxon>
        <taxon>Hypocreales</taxon>
        <taxon>Ophiocordycipitaceae</taxon>
        <taxon>Purpureocillium</taxon>
    </lineage>
</organism>
<dbReference type="PANTHER" id="PTHR10367:SF17">
    <property type="entry name" value="MRNA-CAPPING ENZYME"/>
    <property type="match status" value="1"/>
</dbReference>
<dbReference type="GO" id="GO:0005525">
    <property type="term" value="F:GTP binding"/>
    <property type="evidence" value="ECO:0007669"/>
    <property type="project" value="UniProtKB-KW"/>
</dbReference>
<name>A0A2U3EJE1_PURLI</name>
<evidence type="ECO:0000256" key="5">
    <source>
        <dbReference type="ARBA" id="ARBA00022664"/>
    </source>
</evidence>
<dbReference type="InterPro" id="IPR013846">
    <property type="entry name" value="mRNA_cap_enzyme_C"/>
</dbReference>
<dbReference type="GO" id="GO:0006370">
    <property type="term" value="P:7-methylguanosine mRNA capping"/>
    <property type="evidence" value="ECO:0007669"/>
    <property type="project" value="UniProtKB-KW"/>
</dbReference>
<reference evidence="22 25" key="4">
    <citation type="journal article" date="2024" name="Microbiol. Resour. Announc.">
        <title>Genome annotations for the ascomycete fungi Trichoderma harzianum, Trichoderma aggressivum, and Purpureocillium lilacinum.</title>
        <authorList>
            <person name="Beijen E.P.W."/>
            <person name="Ohm R.A."/>
        </authorList>
    </citation>
    <scope>NUCLEOTIDE SEQUENCE [LARGE SCALE GENOMIC DNA]</scope>
    <source>
        <strain evidence="22 25">CBS 150709</strain>
    </source>
</reference>
<dbReference type="GO" id="GO:0004484">
    <property type="term" value="F:mRNA guanylyltransferase activity"/>
    <property type="evidence" value="ECO:0007669"/>
    <property type="project" value="UniProtKB-EC"/>
</dbReference>
<gene>
    <name evidence="23" type="ORF">PCL_07916</name>
    <name evidence="22" type="ORF">Purlil1_4225</name>
</gene>
<dbReference type="InterPro" id="IPR017075">
    <property type="entry name" value="mRNA_cap_enzyme_alpha"/>
</dbReference>
<evidence type="ECO:0000256" key="19">
    <source>
        <dbReference type="SAM" id="MobiDB-lite"/>
    </source>
</evidence>
<dbReference type="InterPro" id="IPR012340">
    <property type="entry name" value="NA-bd_OB-fold"/>
</dbReference>
<keyword evidence="5 17" id="KW-0507">mRNA processing</keyword>
<evidence type="ECO:0000256" key="12">
    <source>
        <dbReference type="ARBA" id="ARBA00029909"/>
    </source>
</evidence>
<evidence type="ECO:0000256" key="15">
    <source>
        <dbReference type="ARBA" id="ARBA00047082"/>
    </source>
</evidence>
<comment type="caution">
    <text evidence="23">The sequence shown here is derived from an EMBL/GenBank/DDBJ whole genome shotgun (WGS) entry which is preliminary data.</text>
</comment>
<evidence type="ECO:0000256" key="1">
    <source>
        <dbReference type="ARBA" id="ARBA00004123"/>
    </source>
</evidence>
<dbReference type="EMBL" id="LCWV01000003">
    <property type="protein sequence ID" value="PWI74602.1"/>
    <property type="molecule type" value="Genomic_DNA"/>
</dbReference>
<reference evidence="22" key="3">
    <citation type="submission" date="2023-11" db="EMBL/GenBank/DDBJ databases">
        <authorList>
            <person name="Beijen E."/>
            <person name="Ohm R.A."/>
        </authorList>
    </citation>
    <scope>NUCLEOTIDE SEQUENCE</scope>
    <source>
        <strain evidence="22">CBS 150709</strain>
    </source>
</reference>
<feature type="domain" description="mRNA capping enzyme adenylation" evidence="20">
    <location>
        <begin position="100"/>
        <end position="295"/>
    </location>
</feature>
<keyword evidence="7 17" id="KW-0548">Nucleotidyltransferase</keyword>
<dbReference type="FunFam" id="3.30.470.30:FF:000011">
    <property type="entry name" value="mRNA-capping enzyme subunit alpha"/>
    <property type="match status" value="1"/>
</dbReference>
<keyword evidence="25" id="KW-1185">Reference proteome</keyword>
<dbReference type="PIRSF" id="PIRSF036959">
    <property type="entry name" value="mRNA_cap_alpha"/>
    <property type="match status" value="1"/>
</dbReference>
<evidence type="ECO:0000256" key="14">
    <source>
        <dbReference type="ARBA" id="ARBA00044624"/>
    </source>
</evidence>
<feature type="compositionally biased region" description="Basic and acidic residues" evidence="19">
    <location>
        <begin position="1"/>
        <end position="13"/>
    </location>
</feature>
<keyword evidence="11 17" id="KW-0539">Nucleus</keyword>
<evidence type="ECO:0000313" key="22">
    <source>
        <dbReference type="EMBL" id="KAK4091211.1"/>
    </source>
</evidence>
<dbReference type="SUPFAM" id="SSF56091">
    <property type="entry name" value="DNA ligase/mRNA capping enzyme, catalytic domain"/>
    <property type="match status" value="1"/>
</dbReference>
<evidence type="ECO:0000313" key="23">
    <source>
        <dbReference type="EMBL" id="PWI74602.1"/>
    </source>
</evidence>
<evidence type="ECO:0000256" key="16">
    <source>
        <dbReference type="ARBA" id="ARBA00053845"/>
    </source>
</evidence>
<dbReference type="GO" id="GO:0005524">
    <property type="term" value="F:ATP binding"/>
    <property type="evidence" value="ECO:0007669"/>
    <property type="project" value="InterPro"/>
</dbReference>
<evidence type="ECO:0000256" key="3">
    <source>
        <dbReference type="ARBA" id="ARBA00012475"/>
    </source>
</evidence>
<feature type="domain" description="mRNA capping enzyme C-terminal" evidence="21">
    <location>
        <begin position="299"/>
        <end position="424"/>
    </location>
</feature>
<evidence type="ECO:0000259" key="21">
    <source>
        <dbReference type="Pfam" id="PF03919"/>
    </source>
</evidence>
<evidence type="ECO:0000256" key="6">
    <source>
        <dbReference type="ARBA" id="ARBA00022679"/>
    </source>
</evidence>
<evidence type="ECO:0000256" key="8">
    <source>
        <dbReference type="ARBA" id="ARBA00022741"/>
    </source>
</evidence>
<dbReference type="FunFam" id="2.40.50.140:FF:000275">
    <property type="entry name" value="mRNA-capping enzyme subunit alpha"/>
    <property type="match status" value="1"/>
</dbReference>
<sequence length="448" mass="51697">MVASCNDHDRIQHQSDSAPIAPIAREPSTPTRAHRSLAYLPHLAPPTSTPSQPAMDPLEGDQIASISEPGVRAEGQLLFTMRREVAELLGRHQTGFPGAQPVSFARKHLDELTKQDYYVCEKSDGIRYLLYSTEDEAGAEAHYLIDRKNDYWFITNRNLHFPLESDASAFHSATLIDGELVWDSLPSGKKEPRFLVFDCLVMDGNKLMDRTLDKRLAYFKERLYTPYKKLFKDFPDELRYQPFFVEMKPFQLGYGIEMMFKQVLPGLKHGNDGLIFTCRNTPYKHGTDPHILKWKPPEENTIDFRLKLHFPLVEPDEEERREGILEPFIDYDSVPHAELLVFRGDSGPERYEAFNDLHLTEEEWEILKSLGDPLNDRVIECNLDDEGRWRMIRFRDDKSEANHKSTVTSVLESINDRVCDQDLLRAASTIRDSWKARQAAEQDAKRGR</sequence>
<comment type="similarity">
    <text evidence="2 17">Belongs to the eukaryotic GTase family.</text>
</comment>
<dbReference type="EC" id="2.7.7.50" evidence="3 17"/>
<reference evidence="23" key="1">
    <citation type="submission" date="2015-05" db="EMBL/GenBank/DDBJ databases">
        <authorList>
            <person name="Wang D.B."/>
            <person name="Wang M."/>
        </authorList>
    </citation>
    <scope>NUCLEOTIDE SEQUENCE</scope>
    <source>
        <strain evidence="23">36-1</strain>
    </source>
</reference>
<evidence type="ECO:0000313" key="25">
    <source>
        <dbReference type="Proteomes" id="UP001287286"/>
    </source>
</evidence>
<proteinExistence type="inferred from homology"/>
<keyword evidence="8 17" id="KW-0547">Nucleotide-binding</keyword>
<dbReference type="Gene3D" id="3.30.470.30">
    <property type="entry name" value="DNA ligase/mRNA capping enzyme"/>
    <property type="match status" value="1"/>
</dbReference>
<dbReference type="Pfam" id="PF01331">
    <property type="entry name" value="mRNA_cap_enzyme"/>
    <property type="match status" value="1"/>
</dbReference>
<dbReference type="Proteomes" id="UP000245956">
    <property type="component" value="Unassembled WGS sequence"/>
</dbReference>
<dbReference type="InterPro" id="IPR001339">
    <property type="entry name" value="mRNA_cap_enzyme_adenylation"/>
</dbReference>
<dbReference type="EMBL" id="JAWRVI010000012">
    <property type="protein sequence ID" value="KAK4091211.1"/>
    <property type="molecule type" value="Genomic_DNA"/>
</dbReference>
<comment type="subunit">
    <text evidence="15">Heterodimer. The mRNA-capping enzyme is composed of two separate chains alpha and beta, respectively a mRNA guanylyltransferase and an mRNA 5'-triphosphate monophosphatase.</text>
</comment>
<dbReference type="Gene3D" id="2.40.50.140">
    <property type="entry name" value="Nucleic acid-binding proteins"/>
    <property type="match status" value="1"/>
</dbReference>
<accession>A0A2U3EJE1</accession>
<evidence type="ECO:0000256" key="4">
    <source>
        <dbReference type="ARBA" id="ARBA00019171"/>
    </source>
</evidence>
<dbReference type="PANTHER" id="PTHR10367">
    <property type="entry name" value="MRNA-CAPPING ENZYME"/>
    <property type="match status" value="1"/>
</dbReference>
<evidence type="ECO:0000313" key="24">
    <source>
        <dbReference type="Proteomes" id="UP000245956"/>
    </source>
</evidence>
<feature type="region of interest" description="Disordered" evidence="19">
    <location>
        <begin position="1"/>
        <end position="32"/>
    </location>
</feature>
<dbReference type="SUPFAM" id="SSF50249">
    <property type="entry name" value="Nucleic acid-binding proteins"/>
    <property type="match status" value="1"/>
</dbReference>
<feature type="active site" description="N6-GMP-lysine intermediate" evidence="18">
    <location>
        <position position="122"/>
    </location>
</feature>
<dbReference type="GO" id="GO:0031533">
    <property type="term" value="C:mRNA capping enzyme complex"/>
    <property type="evidence" value="ECO:0007669"/>
    <property type="project" value="InterPro"/>
</dbReference>
<keyword evidence="9 17" id="KW-0506">mRNA capping</keyword>
<dbReference type="Proteomes" id="UP001287286">
    <property type="component" value="Unassembled WGS sequence"/>
</dbReference>
<dbReference type="Pfam" id="PF03919">
    <property type="entry name" value="mRNA_cap_C"/>
    <property type="match status" value="1"/>
</dbReference>
<comment type="function">
    <text evidence="16 17">Second step of mRNA capping. Transfer of the GMP moiety of GTP to the 5'-end of RNA via an enzyme-GMP covalent reaction intermediate.</text>
</comment>
<evidence type="ECO:0000256" key="11">
    <source>
        <dbReference type="ARBA" id="ARBA00023242"/>
    </source>
</evidence>
<evidence type="ECO:0000259" key="20">
    <source>
        <dbReference type="Pfam" id="PF01331"/>
    </source>
</evidence>
<comment type="subcellular location">
    <subcellularLocation>
        <location evidence="1 17">Nucleus</location>
    </subcellularLocation>
</comment>
<evidence type="ECO:0000256" key="17">
    <source>
        <dbReference type="PIRNR" id="PIRNR036959"/>
    </source>
</evidence>
<dbReference type="InterPro" id="IPR051029">
    <property type="entry name" value="mRNA_Capping_Enz/RNA_Phosphat"/>
</dbReference>
<dbReference type="CDD" id="cd07895">
    <property type="entry name" value="Adenylation_mRNA_capping"/>
    <property type="match status" value="1"/>
</dbReference>
<comment type="catalytic activity">
    <reaction evidence="14">
        <text>a 5'-end diphospho-ribonucleoside in mRNA + GTP + H(+) = a 5'-end (5'-triphosphoguanosine)-ribonucleoside in mRNA + diphosphate</text>
        <dbReference type="Rhea" id="RHEA:67012"/>
        <dbReference type="Rhea" id="RHEA-COMP:17165"/>
        <dbReference type="Rhea" id="RHEA-COMP:17166"/>
        <dbReference type="ChEBI" id="CHEBI:15378"/>
        <dbReference type="ChEBI" id="CHEBI:33019"/>
        <dbReference type="ChEBI" id="CHEBI:37565"/>
        <dbReference type="ChEBI" id="CHEBI:167616"/>
        <dbReference type="ChEBI" id="CHEBI:167617"/>
        <dbReference type="EC" id="2.7.7.50"/>
    </reaction>
    <physiologicalReaction direction="left-to-right" evidence="14">
        <dbReference type="Rhea" id="RHEA:67013"/>
    </physiologicalReaction>
</comment>
<dbReference type="AlphaFoldDB" id="A0A2U3EJE1"/>
<protein>
    <recommendedName>
        <fullName evidence="4 17">mRNA-capping enzyme subunit alpha</fullName>
        <ecNumber evidence="3 17">2.7.7.50</ecNumber>
    </recommendedName>
    <alternativeName>
        <fullName evidence="12 17">GTP--RNA guanylyltransferase</fullName>
    </alternativeName>
    <alternativeName>
        <fullName evidence="13 17">mRNA guanylyltransferase</fullName>
    </alternativeName>
</protein>
<evidence type="ECO:0000256" key="13">
    <source>
        <dbReference type="ARBA" id="ARBA00030702"/>
    </source>
</evidence>
<evidence type="ECO:0000256" key="9">
    <source>
        <dbReference type="ARBA" id="ARBA00023042"/>
    </source>
</evidence>
<evidence type="ECO:0000256" key="18">
    <source>
        <dbReference type="PIRSR" id="PIRSR036959-1"/>
    </source>
</evidence>
<keyword evidence="10 17" id="KW-0342">GTP-binding</keyword>
<evidence type="ECO:0000256" key="10">
    <source>
        <dbReference type="ARBA" id="ARBA00023134"/>
    </source>
</evidence>